<dbReference type="RefSeq" id="WP_016210275.1">
    <property type="nucleotide sequence ID" value="NZ_CP012413.1"/>
</dbReference>
<protein>
    <submittedName>
        <fullName evidence="2">Uncharacterized protein</fullName>
    </submittedName>
</protein>
<evidence type="ECO:0000313" key="3">
    <source>
        <dbReference type="Proteomes" id="UP000422232"/>
    </source>
</evidence>
<sequence length="100" mass="10878">MSEINKVNSGLPPLANTHAEEKAVEQQKQQTSPSAATASPTTNNEDNLLLTELVQSVHGEDSKFTAERAEKIAALQALYQKGDYEINILQTAEGILKDQL</sequence>
<dbReference type="InterPro" id="IPR035890">
    <property type="entry name" value="Anti-sigma-28_factor_FlgM_sf"/>
</dbReference>
<accession>A0A9Q5YKU7</accession>
<evidence type="ECO:0000256" key="1">
    <source>
        <dbReference type="SAM" id="MobiDB-lite"/>
    </source>
</evidence>
<dbReference type="Proteomes" id="UP000422232">
    <property type="component" value="Chromosome"/>
</dbReference>
<feature type="compositionally biased region" description="Low complexity" evidence="1">
    <location>
        <begin position="26"/>
        <end position="47"/>
    </location>
</feature>
<proteinExistence type="predicted"/>
<evidence type="ECO:0000313" key="2">
    <source>
        <dbReference type="EMBL" id="QGO06427.1"/>
    </source>
</evidence>
<feature type="region of interest" description="Disordered" evidence="1">
    <location>
        <begin position="1"/>
        <end position="47"/>
    </location>
</feature>
<reference evidence="2 3" key="1">
    <citation type="submission" date="2019-04" db="EMBL/GenBank/DDBJ databases">
        <title>Complete genome sequencing of Piscirickettsia salmonis strain Psal-009.</title>
        <authorList>
            <person name="Schober I."/>
            <person name="Bunk B."/>
            <person name="Sproer C."/>
            <person name="Carril G.P."/>
            <person name="Riedel T."/>
            <person name="Flores-Herrera P.A."/>
            <person name="Nourdin-Galindo G."/>
            <person name="Marshall S.H."/>
            <person name="Overmann J."/>
        </authorList>
    </citation>
    <scope>NUCLEOTIDE SEQUENCE [LARGE SCALE GENOMIC DNA]</scope>
    <source>
        <strain evidence="2 3">Psal-009</strain>
    </source>
</reference>
<dbReference type="EMBL" id="CP038908">
    <property type="protein sequence ID" value="QGO06427.1"/>
    <property type="molecule type" value="Genomic_DNA"/>
</dbReference>
<dbReference type="AlphaFoldDB" id="A0A9Q5YKU7"/>
<name>A0A9Q5YKU7_PISSA</name>
<dbReference type="GeneID" id="66741534"/>
<gene>
    <name evidence="2" type="ORF">Psal009_02342</name>
</gene>
<organism evidence="2 3">
    <name type="scientific">Piscirickettsia salmonis</name>
    <dbReference type="NCBI Taxonomy" id="1238"/>
    <lineage>
        <taxon>Bacteria</taxon>
        <taxon>Pseudomonadati</taxon>
        <taxon>Pseudomonadota</taxon>
        <taxon>Gammaproteobacteria</taxon>
        <taxon>Thiotrichales</taxon>
        <taxon>Piscirickettsiaceae</taxon>
        <taxon>Piscirickettsia</taxon>
    </lineage>
</organism>
<keyword evidence="3" id="KW-1185">Reference proteome</keyword>
<dbReference type="SUPFAM" id="SSF101498">
    <property type="entry name" value="Anti-sigma factor FlgM"/>
    <property type="match status" value="1"/>
</dbReference>